<protein>
    <submittedName>
        <fullName evidence="1">Uncharacterized protein</fullName>
    </submittedName>
</protein>
<dbReference type="AlphaFoldDB" id="A0AAD6FJJ1"/>
<keyword evidence="2" id="KW-1185">Reference proteome</keyword>
<dbReference type="EMBL" id="JAPTMU010000011">
    <property type="protein sequence ID" value="KAJ4935764.1"/>
    <property type="molecule type" value="Genomic_DNA"/>
</dbReference>
<comment type="caution">
    <text evidence="1">The sequence shown here is derived from an EMBL/GenBank/DDBJ whole genome shotgun (WGS) entry which is preliminary data.</text>
</comment>
<gene>
    <name evidence="1" type="ORF">JOQ06_017292</name>
</gene>
<evidence type="ECO:0000313" key="2">
    <source>
        <dbReference type="Proteomes" id="UP001219934"/>
    </source>
</evidence>
<feature type="non-terminal residue" evidence="1">
    <location>
        <position position="269"/>
    </location>
</feature>
<proteinExistence type="predicted"/>
<name>A0AAD6FJJ1_9TELE</name>
<organism evidence="1 2">
    <name type="scientific">Pogonophryne albipinna</name>
    <dbReference type="NCBI Taxonomy" id="1090488"/>
    <lineage>
        <taxon>Eukaryota</taxon>
        <taxon>Metazoa</taxon>
        <taxon>Chordata</taxon>
        <taxon>Craniata</taxon>
        <taxon>Vertebrata</taxon>
        <taxon>Euteleostomi</taxon>
        <taxon>Actinopterygii</taxon>
        <taxon>Neopterygii</taxon>
        <taxon>Teleostei</taxon>
        <taxon>Neoteleostei</taxon>
        <taxon>Acanthomorphata</taxon>
        <taxon>Eupercaria</taxon>
        <taxon>Perciformes</taxon>
        <taxon>Notothenioidei</taxon>
        <taxon>Pogonophryne</taxon>
    </lineage>
</organism>
<dbReference type="Proteomes" id="UP001219934">
    <property type="component" value="Unassembled WGS sequence"/>
</dbReference>
<reference evidence="1" key="1">
    <citation type="submission" date="2022-11" db="EMBL/GenBank/DDBJ databases">
        <title>Chromosome-level genome of Pogonophryne albipinna.</title>
        <authorList>
            <person name="Jo E."/>
        </authorList>
    </citation>
    <scope>NUCLEOTIDE SEQUENCE</scope>
    <source>
        <strain evidence="1">SGF0006</strain>
        <tissue evidence="1">Muscle</tissue>
    </source>
</reference>
<sequence length="269" mass="29937">KPSSLLICASDRRLIAWHKAESSVVKAPCTSTEMMERYVQLEGLIPHLNNTTAGERSIFLRRTSAAVDKGMPKMETLTAVGGKPTTSQTQRRSAVREDFTTLLDKVERNIITAVDPFCKPQSEFNEVLYSKKSGFGCCGHQYFNASLWSCCAGRLSPAKNQNKSINESKLLSINNLNESDLCNKMQIGTVDSVSLNSILLRDVLEIHGRNATMTHLALPHILKTPDCCSFPKLTPGKIYFFDGKNVFADFNHDSVLQSLYFIFSKCYGP</sequence>
<accession>A0AAD6FJJ1</accession>
<evidence type="ECO:0000313" key="1">
    <source>
        <dbReference type="EMBL" id="KAJ4935764.1"/>
    </source>
</evidence>